<evidence type="ECO:0000256" key="3">
    <source>
        <dbReference type="ARBA" id="ARBA00022741"/>
    </source>
</evidence>
<keyword evidence="4 7" id="KW-0067">ATP-binding</keyword>
<dbReference type="InterPro" id="IPR027417">
    <property type="entry name" value="P-loop_NTPase"/>
</dbReference>
<comment type="function">
    <text evidence="7">Catalyzes the ATP-dependent amidation of the two carboxylate groups at positions a and c of cobyrinate, using either L-glutamine or ammonia as the nitrogen source.</text>
</comment>
<keyword evidence="6 7" id="KW-0315">Glutamine amidotransferase</keyword>
<dbReference type="InterPro" id="IPR002586">
    <property type="entry name" value="CobQ/CobB/MinD/ParA_Nub-bd_dom"/>
</dbReference>
<dbReference type="EC" id="6.3.5.11" evidence="7"/>
<organism evidence="10 11">
    <name type="scientific">Paenibacillus profundus</name>
    <dbReference type="NCBI Taxonomy" id="1173085"/>
    <lineage>
        <taxon>Bacteria</taxon>
        <taxon>Bacillati</taxon>
        <taxon>Bacillota</taxon>
        <taxon>Bacilli</taxon>
        <taxon>Bacillales</taxon>
        <taxon>Paenibacillaceae</taxon>
        <taxon>Paenibacillus</taxon>
    </lineage>
</organism>
<evidence type="ECO:0000256" key="4">
    <source>
        <dbReference type="ARBA" id="ARBA00022840"/>
    </source>
</evidence>
<keyword evidence="3 7" id="KW-0547">Nucleotide-binding</keyword>
<evidence type="ECO:0000256" key="1">
    <source>
        <dbReference type="ARBA" id="ARBA00001946"/>
    </source>
</evidence>
<dbReference type="Proteomes" id="UP001199916">
    <property type="component" value="Unassembled WGS sequence"/>
</dbReference>
<gene>
    <name evidence="7" type="primary">cbiA</name>
    <name evidence="10" type="ORF">LQV63_04785</name>
</gene>
<reference evidence="10 11" key="1">
    <citation type="submission" date="2021-11" db="EMBL/GenBank/DDBJ databases">
        <title>Draft genome sequence of Paenibacillus profundus YoMME, a new Gram-positive bacteria with exoelectrogenic properties.</title>
        <authorList>
            <person name="Hubenova Y."/>
            <person name="Hubenova E."/>
            <person name="Manasiev Y."/>
            <person name="Peykov S."/>
            <person name="Mitov M."/>
        </authorList>
    </citation>
    <scope>NUCLEOTIDE SEQUENCE [LARGE SCALE GENOMIC DNA]</scope>
    <source>
        <strain evidence="10 11">YoMME</strain>
    </source>
</reference>
<evidence type="ECO:0000313" key="10">
    <source>
        <dbReference type="EMBL" id="MCE5168628.1"/>
    </source>
</evidence>
<proteinExistence type="inferred from homology"/>
<feature type="domain" description="CobQ/CobB/MinD/ParA nucleotide binding" evidence="8">
    <location>
        <begin position="38"/>
        <end position="223"/>
    </location>
</feature>
<keyword evidence="5 7" id="KW-0460">Magnesium</keyword>
<evidence type="ECO:0000259" key="8">
    <source>
        <dbReference type="Pfam" id="PF01656"/>
    </source>
</evidence>
<keyword evidence="2 7" id="KW-0436">Ligase</keyword>
<feature type="site" description="Increases nucleophilicity of active site Cys" evidence="7">
    <location>
        <position position="493"/>
    </location>
</feature>
<dbReference type="PANTHER" id="PTHR43873:SF1">
    <property type="entry name" value="COBYRINATE A,C-DIAMIDE SYNTHASE"/>
    <property type="match status" value="1"/>
</dbReference>
<name>A0ABS8Y9S2_9BACL</name>
<evidence type="ECO:0000256" key="2">
    <source>
        <dbReference type="ARBA" id="ARBA00022598"/>
    </source>
</evidence>
<comment type="miscellaneous">
    <text evidence="7">The a and c carboxylates of cobyrinate are activated for nucleophilic attack via formation of a phosphorylated intermediate by ATP. CbiA catalyzes first the amidation of the c-carboxylate, and then that of the a-carboxylate.</text>
</comment>
<dbReference type="CDD" id="cd03130">
    <property type="entry name" value="GATase1_CobB"/>
    <property type="match status" value="1"/>
</dbReference>
<dbReference type="EMBL" id="JAJNBZ010000002">
    <property type="protein sequence ID" value="MCE5168628.1"/>
    <property type="molecule type" value="Genomic_DNA"/>
</dbReference>
<dbReference type="InterPro" id="IPR004484">
    <property type="entry name" value="CbiA/CobB_synth"/>
</dbReference>
<evidence type="ECO:0000256" key="5">
    <source>
        <dbReference type="ARBA" id="ARBA00022842"/>
    </source>
</evidence>
<comment type="domain">
    <text evidence="7">Comprises of two domains. The C-terminal domain contains the binding site for glutamine and catalyzes the hydrolysis of this substrate to glutamate and ammonia. The N-terminal domain is anticipated to bind ATP and cobyrinate and catalyzes the ultimate synthesis of the diamide product. The ammonia produced via the glutaminase domain is probably translocated to the adjacent domain via a molecular tunnel, where it reacts with an activated intermediate.</text>
</comment>
<dbReference type="Pfam" id="PF07685">
    <property type="entry name" value="GATase_3"/>
    <property type="match status" value="1"/>
</dbReference>
<comment type="catalytic activity">
    <reaction evidence="7">
        <text>cob(II)yrinate + 2 L-glutamine + 2 ATP + 2 H2O = cob(II)yrinate a,c diamide + 2 L-glutamate + 2 ADP + 2 phosphate + 2 H(+)</text>
        <dbReference type="Rhea" id="RHEA:26289"/>
        <dbReference type="ChEBI" id="CHEBI:15377"/>
        <dbReference type="ChEBI" id="CHEBI:15378"/>
        <dbReference type="ChEBI" id="CHEBI:29985"/>
        <dbReference type="ChEBI" id="CHEBI:30616"/>
        <dbReference type="ChEBI" id="CHEBI:43474"/>
        <dbReference type="ChEBI" id="CHEBI:58359"/>
        <dbReference type="ChEBI" id="CHEBI:58537"/>
        <dbReference type="ChEBI" id="CHEBI:58894"/>
        <dbReference type="ChEBI" id="CHEBI:456216"/>
        <dbReference type="EC" id="6.3.5.11"/>
    </reaction>
</comment>
<comment type="similarity">
    <text evidence="7">Belongs to the CobB/CbiA family.</text>
</comment>
<dbReference type="HAMAP" id="MF_00027">
    <property type="entry name" value="CobB_CbiA"/>
    <property type="match status" value="1"/>
</dbReference>
<feature type="domain" description="CobB/CobQ-like glutamine amidotransferase" evidence="9">
    <location>
        <begin position="305"/>
        <end position="499"/>
    </location>
</feature>
<keyword evidence="11" id="KW-1185">Reference proteome</keyword>
<comment type="cofactor">
    <cofactor evidence="1 7">
        <name>Mg(2+)</name>
        <dbReference type="ChEBI" id="CHEBI:18420"/>
    </cofactor>
</comment>
<dbReference type="NCBIfam" id="NF002204">
    <property type="entry name" value="PRK01077.1"/>
    <property type="match status" value="1"/>
</dbReference>
<evidence type="ECO:0000256" key="7">
    <source>
        <dbReference type="HAMAP-Rule" id="MF_00027"/>
    </source>
</evidence>
<dbReference type="RefSeq" id="WP_233695847.1">
    <property type="nucleotide sequence ID" value="NZ_JAJNBZ010000002.1"/>
</dbReference>
<dbReference type="Pfam" id="PF01656">
    <property type="entry name" value="CbiA"/>
    <property type="match status" value="1"/>
</dbReference>
<accession>A0ABS8Y9S2</accession>
<comment type="pathway">
    <text evidence="7">Cofactor biosynthesis; adenosylcobalamin biosynthesis; cob(II)yrinate a,c-diamide from sirohydrochlorin (anaerobic route): step 10/10.</text>
</comment>
<feature type="active site" description="Nucleophile" evidence="7">
    <location>
        <position position="387"/>
    </location>
</feature>
<protein>
    <recommendedName>
        <fullName evidence="7">Cobyrinate a,c-diamide synthase</fullName>
        <ecNumber evidence="7">6.3.5.11</ecNumber>
    </recommendedName>
    <alternativeName>
        <fullName evidence="7">Cobyrinic acid a,c-diamide synthetase</fullName>
    </alternativeName>
</protein>
<evidence type="ECO:0000259" key="9">
    <source>
        <dbReference type="Pfam" id="PF07685"/>
    </source>
</evidence>
<dbReference type="SUPFAM" id="SSF52317">
    <property type="entry name" value="Class I glutamine amidotransferase-like"/>
    <property type="match status" value="1"/>
</dbReference>
<dbReference type="InterPro" id="IPR029062">
    <property type="entry name" value="Class_I_gatase-like"/>
</dbReference>
<dbReference type="PANTHER" id="PTHR43873">
    <property type="entry name" value="COBYRINATE A,C-DIAMIDE SYNTHASE"/>
    <property type="match status" value="1"/>
</dbReference>
<keyword evidence="7" id="KW-0169">Cobalamin biosynthesis</keyword>
<dbReference type="NCBIfam" id="TIGR00379">
    <property type="entry name" value="cobB"/>
    <property type="match status" value="1"/>
</dbReference>
<sequence length="518" mass="55788">MTLNSEEHVIQEERSACERKGSVGGTVVNWPSPARRLLIAGTGSGVGKTTVTLGIMRALTRNGWKVQPFKCGPDYIDPTYHTAVTGVPSRNLDSWMCGPDGMRDIFVRRANGADIAIMEGVMGLYDGRRADSDEGSSASVAKQMDCPVLLVIDASGMARSAAAMVAGFQHFDAEVRIAGVIANNVGSERHGKLLREAIESACGVPLIGFVLRDTGLAVPERHLGLVPAIERGTLDSLFERMADAVEAHTDLNEIVRIAESAPLRNMDDLSLGAADSNDIPSKQSSFSSVREAGQELGVTQEPLRLALAYDAAFHFYYPDNMELLEACGFELVRFSPLADEPVPDGVDGLYIGGGFPEAFAPELAKCSRALASIRQVIEAGTPTFAECGGYMLLTERLVLTDGSVYPLIGILPGETRMGTKLAALGYREVTGEAGNFLLPMEQMARGHEFHYSTVHVEEAQALPPAYRSRGLAGERPEGAVYQDRLQLVAGYTHIHFGSNSAIVTNWAQACVAFRQKRL</sequence>
<evidence type="ECO:0000256" key="6">
    <source>
        <dbReference type="ARBA" id="ARBA00022962"/>
    </source>
</evidence>
<evidence type="ECO:0000313" key="11">
    <source>
        <dbReference type="Proteomes" id="UP001199916"/>
    </source>
</evidence>
<dbReference type="Gene3D" id="3.40.50.880">
    <property type="match status" value="1"/>
</dbReference>
<dbReference type="InterPro" id="IPR011698">
    <property type="entry name" value="GATase_3"/>
</dbReference>
<dbReference type="SUPFAM" id="SSF52540">
    <property type="entry name" value="P-loop containing nucleoside triphosphate hydrolases"/>
    <property type="match status" value="1"/>
</dbReference>
<comment type="caution">
    <text evidence="10">The sequence shown here is derived from an EMBL/GenBank/DDBJ whole genome shotgun (WGS) entry which is preliminary data.</text>
</comment>
<dbReference type="PROSITE" id="PS51274">
    <property type="entry name" value="GATASE_COBBQ"/>
    <property type="match status" value="1"/>
</dbReference>
<dbReference type="CDD" id="cd05388">
    <property type="entry name" value="CobB_N"/>
    <property type="match status" value="1"/>
</dbReference>
<dbReference type="Gene3D" id="3.40.50.300">
    <property type="entry name" value="P-loop containing nucleotide triphosphate hydrolases"/>
    <property type="match status" value="2"/>
</dbReference>